<name>A0A9X2XP01_9BACT</name>
<dbReference type="SUPFAM" id="SSF51735">
    <property type="entry name" value="NAD(P)-binding Rossmann-fold domains"/>
    <property type="match status" value="1"/>
</dbReference>
<organism evidence="4 5">
    <name type="scientific">Paraflavisolibacter caeni</name>
    <dbReference type="NCBI Taxonomy" id="2982496"/>
    <lineage>
        <taxon>Bacteria</taxon>
        <taxon>Pseudomonadati</taxon>
        <taxon>Bacteroidota</taxon>
        <taxon>Chitinophagia</taxon>
        <taxon>Chitinophagales</taxon>
        <taxon>Chitinophagaceae</taxon>
        <taxon>Paraflavisolibacter</taxon>
    </lineage>
</organism>
<dbReference type="Proteomes" id="UP001155483">
    <property type="component" value="Unassembled WGS sequence"/>
</dbReference>
<dbReference type="AlphaFoldDB" id="A0A9X2XP01"/>
<dbReference type="InterPro" id="IPR020904">
    <property type="entry name" value="Sc_DH/Rdtase_CS"/>
</dbReference>
<evidence type="ECO:0000313" key="4">
    <source>
        <dbReference type="EMBL" id="MCU7549554.1"/>
    </source>
</evidence>
<evidence type="ECO:0000313" key="5">
    <source>
        <dbReference type="Proteomes" id="UP001155483"/>
    </source>
</evidence>
<feature type="region of interest" description="Disordered" evidence="3">
    <location>
        <begin position="1"/>
        <end position="33"/>
    </location>
</feature>
<evidence type="ECO:0000256" key="2">
    <source>
        <dbReference type="ARBA" id="ARBA00023002"/>
    </source>
</evidence>
<dbReference type="PANTHER" id="PTHR48107">
    <property type="entry name" value="NADPH-DEPENDENT ALDEHYDE REDUCTASE-LIKE PROTEIN, CHLOROPLASTIC-RELATED"/>
    <property type="match status" value="1"/>
</dbReference>
<dbReference type="FunFam" id="3.40.50.720:FF:000084">
    <property type="entry name" value="Short-chain dehydrogenase reductase"/>
    <property type="match status" value="1"/>
</dbReference>
<dbReference type="GO" id="GO:0016614">
    <property type="term" value="F:oxidoreductase activity, acting on CH-OH group of donors"/>
    <property type="evidence" value="ECO:0007669"/>
    <property type="project" value="UniProtKB-ARBA"/>
</dbReference>
<dbReference type="RefSeq" id="WP_279296996.1">
    <property type="nucleotide sequence ID" value="NZ_JAOTIF010000006.1"/>
</dbReference>
<keyword evidence="2" id="KW-0560">Oxidoreductase</keyword>
<reference evidence="4" key="2">
    <citation type="submission" date="2023-04" db="EMBL/GenBank/DDBJ databases">
        <title>Paracnuella aquatica gen. nov., sp. nov., a member of the family Chitinophagaceae isolated from a hot spring.</title>
        <authorList>
            <person name="Wang C."/>
        </authorList>
    </citation>
    <scope>NUCLEOTIDE SEQUENCE</scope>
    <source>
        <strain evidence="4">LB-8</strain>
    </source>
</reference>
<evidence type="ECO:0000256" key="3">
    <source>
        <dbReference type="SAM" id="MobiDB-lite"/>
    </source>
</evidence>
<reference evidence="4" key="1">
    <citation type="submission" date="2022-09" db="EMBL/GenBank/DDBJ databases">
        <authorList>
            <person name="Yuan C."/>
            <person name="Ke Z."/>
        </authorList>
    </citation>
    <scope>NUCLEOTIDE SEQUENCE</scope>
    <source>
        <strain evidence="4">LB-8</strain>
    </source>
</reference>
<dbReference type="Gene3D" id="3.40.50.720">
    <property type="entry name" value="NAD(P)-binding Rossmann-like Domain"/>
    <property type="match status" value="1"/>
</dbReference>
<dbReference type="Pfam" id="PF13561">
    <property type="entry name" value="adh_short_C2"/>
    <property type="match status" value="1"/>
</dbReference>
<dbReference type="InterPro" id="IPR002347">
    <property type="entry name" value="SDR_fam"/>
</dbReference>
<dbReference type="NCBIfam" id="NF005214">
    <property type="entry name" value="PRK06701.1"/>
    <property type="match status" value="1"/>
</dbReference>
<evidence type="ECO:0000256" key="1">
    <source>
        <dbReference type="ARBA" id="ARBA00006484"/>
    </source>
</evidence>
<dbReference type="PRINTS" id="PR00080">
    <property type="entry name" value="SDRFAMILY"/>
</dbReference>
<proteinExistence type="inferred from homology"/>
<keyword evidence="5" id="KW-1185">Reference proteome</keyword>
<dbReference type="PANTHER" id="PTHR48107:SF16">
    <property type="entry name" value="NADPH-DEPENDENT ALDEHYDE REDUCTASE 1, CHLOROPLASTIC"/>
    <property type="match status" value="1"/>
</dbReference>
<dbReference type="CDD" id="cd05355">
    <property type="entry name" value="SDR_c1"/>
    <property type="match status" value="1"/>
</dbReference>
<dbReference type="EMBL" id="JAOTIF010000006">
    <property type="protein sequence ID" value="MCU7549554.1"/>
    <property type="molecule type" value="Genomic_DNA"/>
</dbReference>
<sequence>MQKGGEPKEARPAQEQEMPGIEQKMTPKSKTERPELLQKLEGKVALITGGDSGIGGAVARLFAQEGADVAIVYISEHQDAATVKKDVESHGRKCILLPGNIRDEQFCKKAVEDTVQQLGHLDILVNNAATQTEQKSIEDISTEQLKETFETNIFSMFWFTKYALPHLKKGSSIINTTSVTAYRGSPSLLDYSSTKGAIVTFTRSLSAQLVEKGIRVNGVAPGPIWTPLIVGSFEADKVKTFGTDVPMKRAGEPAEVAPCYLFLASDDGSYMAGQILHPNGGEIING</sequence>
<accession>A0A9X2XP01</accession>
<feature type="compositionally biased region" description="Basic and acidic residues" evidence="3">
    <location>
        <begin position="1"/>
        <end position="14"/>
    </location>
</feature>
<gene>
    <name evidence="4" type="ORF">OCK74_10535</name>
</gene>
<dbReference type="PRINTS" id="PR00081">
    <property type="entry name" value="GDHRDH"/>
</dbReference>
<protein>
    <submittedName>
        <fullName evidence="4">SDR family oxidoreductase</fullName>
    </submittedName>
</protein>
<comment type="similarity">
    <text evidence="1">Belongs to the short-chain dehydrogenases/reductases (SDR) family.</text>
</comment>
<dbReference type="InterPro" id="IPR036291">
    <property type="entry name" value="NAD(P)-bd_dom_sf"/>
</dbReference>
<comment type="caution">
    <text evidence="4">The sequence shown here is derived from an EMBL/GenBank/DDBJ whole genome shotgun (WGS) entry which is preliminary data.</text>
</comment>
<dbReference type="PROSITE" id="PS00061">
    <property type="entry name" value="ADH_SHORT"/>
    <property type="match status" value="1"/>
</dbReference>